<dbReference type="PANTHER" id="PTHR43123">
    <property type="entry name" value="POLYSACCHARIDE DEACETYLASE-RELATED"/>
    <property type="match status" value="1"/>
</dbReference>
<dbReference type="GO" id="GO:0016810">
    <property type="term" value="F:hydrolase activity, acting on carbon-nitrogen (but not peptide) bonds"/>
    <property type="evidence" value="ECO:0007669"/>
    <property type="project" value="InterPro"/>
</dbReference>
<dbReference type="AlphaFoldDB" id="A0A383CJ84"/>
<evidence type="ECO:0000259" key="1">
    <source>
        <dbReference type="PROSITE" id="PS51677"/>
    </source>
</evidence>
<dbReference type="InterPro" id="IPR002509">
    <property type="entry name" value="NODB_dom"/>
</dbReference>
<dbReference type="EMBL" id="UINC01209251">
    <property type="protein sequence ID" value="SVE32191.1"/>
    <property type="molecule type" value="Genomic_DNA"/>
</dbReference>
<evidence type="ECO:0000313" key="2">
    <source>
        <dbReference type="EMBL" id="SVE32191.1"/>
    </source>
</evidence>
<dbReference type="Gene3D" id="3.20.20.370">
    <property type="entry name" value="Glycoside hydrolase/deacetylase"/>
    <property type="match status" value="1"/>
</dbReference>
<dbReference type="Pfam" id="PF01522">
    <property type="entry name" value="Polysacc_deac_1"/>
    <property type="match status" value="1"/>
</dbReference>
<feature type="domain" description="NodB homology" evidence="1">
    <location>
        <begin position="70"/>
        <end position="131"/>
    </location>
</feature>
<reference evidence="2" key="1">
    <citation type="submission" date="2018-05" db="EMBL/GenBank/DDBJ databases">
        <authorList>
            <person name="Lanie J.A."/>
            <person name="Ng W.-L."/>
            <person name="Kazmierczak K.M."/>
            <person name="Andrzejewski T.M."/>
            <person name="Davidsen T.M."/>
            <person name="Wayne K.J."/>
            <person name="Tettelin H."/>
            <person name="Glass J.I."/>
            <person name="Rusch D."/>
            <person name="Podicherti R."/>
            <person name="Tsui H.-C.T."/>
            <person name="Winkler M.E."/>
        </authorList>
    </citation>
    <scope>NUCLEOTIDE SEQUENCE</scope>
</reference>
<feature type="non-terminal residue" evidence="2">
    <location>
        <position position="1"/>
    </location>
</feature>
<organism evidence="2">
    <name type="scientific">marine metagenome</name>
    <dbReference type="NCBI Taxonomy" id="408172"/>
    <lineage>
        <taxon>unclassified sequences</taxon>
        <taxon>metagenomes</taxon>
        <taxon>ecological metagenomes</taxon>
    </lineage>
</organism>
<proteinExistence type="predicted"/>
<dbReference type="PROSITE" id="PS51677">
    <property type="entry name" value="NODB"/>
    <property type="match status" value="1"/>
</dbReference>
<name>A0A383CJ84_9ZZZZ</name>
<gene>
    <name evidence="2" type="ORF">METZ01_LOCUS485045</name>
</gene>
<protein>
    <recommendedName>
        <fullName evidence="1">NodB homology domain-containing protein</fullName>
    </recommendedName>
</protein>
<accession>A0A383CJ84</accession>
<dbReference type="SUPFAM" id="SSF88713">
    <property type="entry name" value="Glycoside hydrolase/deacetylase"/>
    <property type="match status" value="1"/>
</dbReference>
<sequence length="131" mass="14751">VSQQGMPRDLVGYGAQPPHAQWPNGARVAVQFVINYEEGGEHCILDGDDRSEWLLSDIIGATPYENARHMNMESLYEYGSRAGFWRLHRLFEKHQLPCTVFAVAQALKKNPEAAKAMVDAGWEVASHGLRW</sequence>
<feature type="non-terminal residue" evidence="2">
    <location>
        <position position="131"/>
    </location>
</feature>
<dbReference type="PANTHER" id="PTHR43123:SF1">
    <property type="entry name" value="POLYSACCHARIDE DEACETYLASE-RELATED"/>
    <property type="match status" value="1"/>
</dbReference>
<dbReference type="GO" id="GO:0005975">
    <property type="term" value="P:carbohydrate metabolic process"/>
    <property type="evidence" value="ECO:0007669"/>
    <property type="project" value="InterPro"/>
</dbReference>
<dbReference type="InterPro" id="IPR011330">
    <property type="entry name" value="Glyco_hydro/deAcase_b/a-brl"/>
</dbReference>